<accession>A0A841G0V9</accession>
<dbReference type="PANTHER" id="PTHR38479:SF2">
    <property type="entry name" value="WINGED HELIX DNA-BINDING DOMAIN-CONTAINING PROTEIN"/>
    <property type="match status" value="1"/>
</dbReference>
<dbReference type="InterPro" id="IPR009351">
    <property type="entry name" value="AlkZ-like"/>
</dbReference>
<gene>
    <name evidence="1" type="ORF">HNR73_006202</name>
</gene>
<keyword evidence="2" id="KW-1185">Reference proteome</keyword>
<sequence>MNVLTGHVLNRTALARQLLLDRVDLPAATAVERLAGLQGQEANTPYLSLWARLRDFRHDELTRALEDRTVVRSSVLRGTQHLVTGEDFGWMRALMQPLLARIRQSAFGRDTVGVDLDELAKAARETLAGRTLTRPQLRDVLAERWPGVPPLSLAWSAQMLVPVVHPPPNGTWNKGGATPFTLAEEWLGRPLEAEPSRELLVERYLRAFGPASVKDVQMWSGLTRLKEVVAGMDLRAYRDESGRELYDVPDGELSEVDEAPVRLLPYFDNLIVAYDDRSRMMTAEVRKRVCVGAVIYPTVLVGGRVRAMWDLVGKRVLRVETFGGLSTAERAAVTAEAEALLDFAGIGDGEVAFA</sequence>
<dbReference type="PANTHER" id="PTHR38479">
    <property type="entry name" value="LMO0824 PROTEIN"/>
    <property type="match status" value="1"/>
</dbReference>
<evidence type="ECO:0000313" key="2">
    <source>
        <dbReference type="Proteomes" id="UP000548476"/>
    </source>
</evidence>
<evidence type="ECO:0000313" key="1">
    <source>
        <dbReference type="EMBL" id="MBB6038319.1"/>
    </source>
</evidence>
<dbReference type="Pfam" id="PF06224">
    <property type="entry name" value="AlkZ-like"/>
    <property type="match status" value="1"/>
</dbReference>
<organism evidence="1 2">
    <name type="scientific">Phytomonospora endophytica</name>
    <dbReference type="NCBI Taxonomy" id="714109"/>
    <lineage>
        <taxon>Bacteria</taxon>
        <taxon>Bacillati</taxon>
        <taxon>Actinomycetota</taxon>
        <taxon>Actinomycetes</taxon>
        <taxon>Micromonosporales</taxon>
        <taxon>Micromonosporaceae</taxon>
        <taxon>Phytomonospora</taxon>
    </lineage>
</organism>
<evidence type="ECO:0008006" key="3">
    <source>
        <dbReference type="Google" id="ProtNLM"/>
    </source>
</evidence>
<dbReference type="EMBL" id="JACHGT010000016">
    <property type="protein sequence ID" value="MBB6038319.1"/>
    <property type="molecule type" value="Genomic_DNA"/>
</dbReference>
<protein>
    <recommendedName>
        <fullName evidence="3">Winged helix DNA-binding domain-containing protein</fullName>
    </recommendedName>
</protein>
<name>A0A841G0V9_9ACTN</name>
<proteinExistence type="predicted"/>
<dbReference type="AlphaFoldDB" id="A0A841G0V9"/>
<dbReference type="Proteomes" id="UP000548476">
    <property type="component" value="Unassembled WGS sequence"/>
</dbReference>
<dbReference type="RefSeq" id="WP_184791118.1">
    <property type="nucleotide sequence ID" value="NZ_BONT01000008.1"/>
</dbReference>
<comment type="caution">
    <text evidence="1">The sequence shown here is derived from an EMBL/GenBank/DDBJ whole genome shotgun (WGS) entry which is preliminary data.</text>
</comment>
<reference evidence="1 2" key="1">
    <citation type="submission" date="2020-08" db="EMBL/GenBank/DDBJ databases">
        <title>Genomic Encyclopedia of Type Strains, Phase IV (KMG-IV): sequencing the most valuable type-strain genomes for metagenomic binning, comparative biology and taxonomic classification.</title>
        <authorList>
            <person name="Goeker M."/>
        </authorList>
    </citation>
    <scope>NUCLEOTIDE SEQUENCE [LARGE SCALE GENOMIC DNA]</scope>
    <source>
        <strain evidence="1 2">YIM 65646</strain>
    </source>
</reference>